<dbReference type="OrthoDB" id="6093252at2759"/>
<keyword evidence="2" id="KW-1185">Reference proteome</keyword>
<gene>
    <name evidence="1" type="ORF">G9C98_003530</name>
</gene>
<reference evidence="1" key="1">
    <citation type="submission" date="2020-03" db="EMBL/GenBank/DDBJ databases">
        <authorList>
            <person name="Chebbi M.A."/>
            <person name="Drezen J.M."/>
        </authorList>
    </citation>
    <scope>NUCLEOTIDE SEQUENCE</scope>
    <source>
        <tissue evidence="1">Whole body</tissue>
    </source>
</reference>
<reference evidence="1" key="2">
    <citation type="submission" date="2021-04" db="EMBL/GenBank/DDBJ databases">
        <title>Genome-wide patterns of bracovirus chromosomal integration into multiple host tissues during parasitism.</title>
        <authorList>
            <person name="Chebbi M.A.C."/>
        </authorList>
    </citation>
    <scope>NUCLEOTIDE SEQUENCE</scope>
    <source>
        <tissue evidence="1">Whole body</tissue>
    </source>
</reference>
<dbReference type="EMBL" id="JAAOIC020000039">
    <property type="protein sequence ID" value="KAG8039223.1"/>
    <property type="molecule type" value="Genomic_DNA"/>
</dbReference>
<comment type="caution">
    <text evidence="1">The sequence shown here is derived from an EMBL/GenBank/DDBJ whole genome shotgun (WGS) entry which is preliminary data.</text>
</comment>
<proteinExistence type="predicted"/>
<dbReference type="Proteomes" id="UP000729913">
    <property type="component" value="Unassembled WGS sequence"/>
</dbReference>
<evidence type="ECO:0000313" key="2">
    <source>
        <dbReference type="Proteomes" id="UP000729913"/>
    </source>
</evidence>
<sequence>MFSLVNGVRCGQQVIRSTGQVRTVSCGMPRNKVSFLERVCHGIVISCGLIATPAYIATNIKHYRGKEE</sequence>
<accession>A0A8J5QRM5</accession>
<protein>
    <submittedName>
        <fullName evidence="1">Uncharacterized protein</fullName>
    </submittedName>
</protein>
<dbReference type="AlphaFoldDB" id="A0A8J5QRM5"/>
<name>A0A8J5QRM5_9HYME</name>
<organism evidence="1 2">
    <name type="scientific">Cotesia typhae</name>
    <dbReference type="NCBI Taxonomy" id="2053667"/>
    <lineage>
        <taxon>Eukaryota</taxon>
        <taxon>Metazoa</taxon>
        <taxon>Ecdysozoa</taxon>
        <taxon>Arthropoda</taxon>
        <taxon>Hexapoda</taxon>
        <taxon>Insecta</taxon>
        <taxon>Pterygota</taxon>
        <taxon>Neoptera</taxon>
        <taxon>Endopterygota</taxon>
        <taxon>Hymenoptera</taxon>
        <taxon>Apocrita</taxon>
        <taxon>Ichneumonoidea</taxon>
        <taxon>Braconidae</taxon>
        <taxon>Microgastrinae</taxon>
        <taxon>Cotesia</taxon>
    </lineage>
</organism>
<evidence type="ECO:0000313" key="1">
    <source>
        <dbReference type="EMBL" id="KAG8039223.1"/>
    </source>
</evidence>